<dbReference type="PROSITE" id="PS51392">
    <property type="entry name" value="KEN"/>
    <property type="match status" value="1"/>
</dbReference>
<dbReference type="Gene3D" id="1.20.1440.180">
    <property type="entry name" value="KEN domain"/>
    <property type="match status" value="1"/>
</dbReference>
<dbReference type="GO" id="GO:0051082">
    <property type="term" value="F:unfolded protein binding"/>
    <property type="evidence" value="ECO:0007669"/>
    <property type="project" value="TreeGrafter"/>
</dbReference>
<gene>
    <name evidence="6" type="ORF">CEPIT_LOCUS20571</name>
    <name evidence="7" type="ORF">CEPIT_LOCUS43431</name>
</gene>
<dbReference type="EMBL" id="CAMAPF010001120">
    <property type="protein sequence ID" value="CAH9147037.1"/>
    <property type="molecule type" value="Genomic_DNA"/>
</dbReference>
<dbReference type="InterPro" id="IPR038357">
    <property type="entry name" value="KEN_sf"/>
</dbReference>
<keyword evidence="2" id="KW-0547">Nucleotide-binding</keyword>
<dbReference type="Proteomes" id="UP001152523">
    <property type="component" value="Unassembled WGS sequence"/>
</dbReference>
<dbReference type="GO" id="GO:0004674">
    <property type="term" value="F:protein serine/threonine kinase activity"/>
    <property type="evidence" value="ECO:0007669"/>
    <property type="project" value="InterPro"/>
</dbReference>
<feature type="domain" description="KEN" evidence="5">
    <location>
        <begin position="116"/>
        <end position="245"/>
    </location>
</feature>
<dbReference type="AlphaFoldDB" id="A0AAV0E0S0"/>
<dbReference type="InterPro" id="IPR010513">
    <property type="entry name" value="KEN_dom"/>
</dbReference>
<keyword evidence="8" id="KW-1185">Reference proteome</keyword>
<keyword evidence="3" id="KW-0067">ATP-binding</keyword>
<dbReference type="PANTHER" id="PTHR13954">
    <property type="entry name" value="IRE1-RELATED"/>
    <property type="match status" value="1"/>
</dbReference>
<evidence type="ECO:0000256" key="3">
    <source>
        <dbReference type="ARBA" id="ARBA00022840"/>
    </source>
</evidence>
<dbReference type="InterPro" id="IPR045133">
    <property type="entry name" value="IRE1/2-like"/>
</dbReference>
<dbReference type="GO" id="GO:0004521">
    <property type="term" value="F:RNA endonuclease activity"/>
    <property type="evidence" value="ECO:0007669"/>
    <property type="project" value="InterPro"/>
</dbReference>
<accession>A0AAV0E0S0</accession>
<proteinExistence type="predicted"/>
<dbReference type="GO" id="GO:1990604">
    <property type="term" value="C:IRE1-TRAF2-ASK1 complex"/>
    <property type="evidence" value="ECO:0007669"/>
    <property type="project" value="TreeGrafter"/>
</dbReference>
<dbReference type="PANTHER" id="PTHR13954:SF6">
    <property type="entry name" value="NON-SPECIFIC SERINE_THREONINE PROTEIN KINASE"/>
    <property type="match status" value="1"/>
</dbReference>
<dbReference type="GO" id="GO:0036498">
    <property type="term" value="P:IRE1-mediated unfolded protein response"/>
    <property type="evidence" value="ECO:0007669"/>
    <property type="project" value="TreeGrafter"/>
</dbReference>
<dbReference type="PROSITE" id="PS50011">
    <property type="entry name" value="PROTEIN_KINASE_DOM"/>
    <property type="match status" value="1"/>
</dbReference>
<name>A0AAV0E0S0_9ASTE</name>
<dbReference type="InterPro" id="IPR000719">
    <property type="entry name" value="Prot_kinase_dom"/>
</dbReference>
<evidence type="ECO:0000313" key="7">
    <source>
        <dbReference type="EMBL" id="CAH9147037.1"/>
    </source>
</evidence>
<dbReference type="SUPFAM" id="SSF56112">
    <property type="entry name" value="Protein kinase-like (PK-like)"/>
    <property type="match status" value="1"/>
</dbReference>
<keyword evidence="1" id="KW-0732">Signal</keyword>
<evidence type="ECO:0000256" key="1">
    <source>
        <dbReference type="ARBA" id="ARBA00022729"/>
    </source>
</evidence>
<feature type="domain" description="Protein kinase" evidence="4">
    <location>
        <begin position="1"/>
        <end position="113"/>
    </location>
</feature>
<evidence type="ECO:0008006" key="9">
    <source>
        <dbReference type="Google" id="ProtNLM"/>
    </source>
</evidence>
<evidence type="ECO:0000313" key="6">
    <source>
        <dbReference type="EMBL" id="CAH9114121.1"/>
    </source>
</evidence>
<comment type="caution">
    <text evidence="6">The sequence shown here is derived from an EMBL/GenBank/DDBJ whole genome shotgun (WGS) entry which is preliminary data.</text>
</comment>
<reference evidence="6" key="1">
    <citation type="submission" date="2022-07" db="EMBL/GenBank/DDBJ databases">
        <authorList>
            <person name="Macas J."/>
            <person name="Novak P."/>
            <person name="Neumann P."/>
        </authorList>
    </citation>
    <scope>NUCLEOTIDE SEQUENCE</scope>
</reference>
<dbReference type="GO" id="GO:0005524">
    <property type="term" value="F:ATP binding"/>
    <property type="evidence" value="ECO:0007669"/>
    <property type="project" value="UniProtKB-KW"/>
</dbReference>
<evidence type="ECO:0000313" key="8">
    <source>
        <dbReference type="Proteomes" id="UP001152523"/>
    </source>
</evidence>
<evidence type="ECO:0000259" key="5">
    <source>
        <dbReference type="PROSITE" id="PS51392"/>
    </source>
</evidence>
<dbReference type="GO" id="GO:0006397">
    <property type="term" value="P:mRNA processing"/>
    <property type="evidence" value="ECO:0007669"/>
    <property type="project" value="InterPro"/>
</dbReference>
<dbReference type="Pfam" id="PF06479">
    <property type="entry name" value="Ribonuc_2-5A"/>
    <property type="match status" value="1"/>
</dbReference>
<evidence type="ECO:0000256" key="2">
    <source>
        <dbReference type="ARBA" id="ARBA00022741"/>
    </source>
</evidence>
<organism evidence="6 8">
    <name type="scientific">Cuscuta epithymum</name>
    <dbReference type="NCBI Taxonomy" id="186058"/>
    <lineage>
        <taxon>Eukaryota</taxon>
        <taxon>Viridiplantae</taxon>
        <taxon>Streptophyta</taxon>
        <taxon>Embryophyta</taxon>
        <taxon>Tracheophyta</taxon>
        <taxon>Spermatophyta</taxon>
        <taxon>Magnoliopsida</taxon>
        <taxon>eudicotyledons</taxon>
        <taxon>Gunneridae</taxon>
        <taxon>Pentapetalae</taxon>
        <taxon>asterids</taxon>
        <taxon>lamiids</taxon>
        <taxon>Solanales</taxon>
        <taxon>Convolvulaceae</taxon>
        <taxon>Cuscuteae</taxon>
        <taxon>Cuscuta</taxon>
        <taxon>Cuscuta subgen. Cuscuta</taxon>
    </lineage>
</organism>
<evidence type="ECO:0000259" key="4">
    <source>
        <dbReference type="PROSITE" id="PS50011"/>
    </source>
</evidence>
<dbReference type="InterPro" id="IPR011009">
    <property type="entry name" value="Kinase-like_dom_sf"/>
</dbReference>
<sequence length="245" mass="28734">MYLHQRGITLPNLNYDNILVVKEKSMFKAKISSIEAAIHGTHRRKEIDMHKVGLIFYHILAGELPKDQIHFNIYILNENCLNVEEARHLLTLLVHPSPSRRLRAEEALNHPFFWGDEKSLLFIRYASEIVEKEKDSIVTKRLNRAGASVLSDGERWFDMVDDRITQMSAKRRKRDYENEMSGLLRMYHNVISHHLEYPSTSGHLSPKELRSYVARVPKFFIVLYAVFKGLEDTLLKKYPVLRNYL</sequence>
<dbReference type="EMBL" id="CAMAPF010000218">
    <property type="protein sequence ID" value="CAH9114121.1"/>
    <property type="molecule type" value="Genomic_DNA"/>
</dbReference>
<protein>
    <recommendedName>
        <fullName evidence="9">Protein kinase domain-containing protein</fullName>
    </recommendedName>
</protein>
<dbReference type="Gene3D" id="1.10.510.10">
    <property type="entry name" value="Transferase(Phosphotransferase) domain 1"/>
    <property type="match status" value="1"/>
</dbReference>